<gene>
    <name evidence="1" type="ORF">WICPIJ_001128</name>
</gene>
<evidence type="ECO:0000313" key="1">
    <source>
        <dbReference type="EMBL" id="KAH3687911.1"/>
    </source>
</evidence>
<reference evidence="1" key="2">
    <citation type="submission" date="2021-01" db="EMBL/GenBank/DDBJ databases">
        <authorList>
            <person name="Schikora-Tamarit M.A."/>
        </authorList>
    </citation>
    <scope>NUCLEOTIDE SEQUENCE</scope>
    <source>
        <strain evidence="1">CBS2887</strain>
    </source>
</reference>
<evidence type="ECO:0008006" key="3">
    <source>
        <dbReference type="Google" id="ProtNLM"/>
    </source>
</evidence>
<sequence>MPESNTLTLTSLPDELIQEIALLSDANDLIQLLHIPQIFASLREIIRIELPKDTEEFALIPSISRKCCKEIHWRKKLPRKYIYCIQINSAKELSSSYFQVRFPTINPAIALIFLNFKWDQGDKSHLGTINISRSIQTQFNRYNLSMLARKLLTNTTVYLGNQAETDKLNLDLEDSSFFCRETSKEFWERFVYLKADVKDLRITVEESEVSFFKNFFQYAENILYCKAKLSVELLKKLSISEKLHALELEDTWLNQPKEREEKRLRLDQDSTPSSSRINPGQLGFFSLHNVSFSQLKSLTLATSEGRLCEFMLPECLYLKIDFQSDTVPSIITFKAPELVVAQITYRTHTVMLRDVSFPNLKALLCKGDVSNDSGSQEISRAENSTWCFPQLDALQLSSVSQILSLSQETLQSLKQLQITVQSSQDILKVNDLVESCPNLNFLVTQSGDVSIPVWTFSADKHININTDEEAEEEDCSVEYGLFPHDIDNGDGYKEMAKHCIKTELNKFDNSYRRKSRMEIIDEKKNFFQRFSLEKIDV</sequence>
<proteinExistence type="predicted"/>
<protein>
    <recommendedName>
        <fullName evidence="3">F-box domain-containing protein</fullName>
    </recommendedName>
</protein>
<accession>A0A9P8QCE6</accession>
<dbReference type="Proteomes" id="UP000774326">
    <property type="component" value="Unassembled WGS sequence"/>
</dbReference>
<keyword evidence="2" id="KW-1185">Reference proteome</keyword>
<organism evidence="1 2">
    <name type="scientific">Wickerhamomyces pijperi</name>
    <name type="common">Yeast</name>
    <name type="synonym">Pichia pijperi</name>
    <dbReference type="NCBI Taxonomy" id="599730"/>
    <lineage>
        <taxon>Eukaryota</taxon>
        <taxon>Fungi</taxon>
        <taxon>Dikarya</taxon>
        <taxon>Ascomycota</taxon>
        <taxon>Saccharomycotina</taxon>
        <taxon>Saccharomycetes</taxon>
        <taxon>Phaffomycetales</taxon>
        <taxon>Wickerhamomycetaceae</taxon>
        <taxon>Wickerhamomyces</taxon>
    </lineage>
</organism>
<dbReference type="AlphaFoldDB" id="A0A9P8QCE6"/>
<evidence type="ECO:0000313" key="2">
    <source>
        <dbReference type="Proteomes" id="UP000774326"/>
    </source>
</evidence>
<dbReference type="EMBL" id="JAEUBG010000596">
    <property type="protein sequence ID" value="KAH3687911.1"/>
    <property type="molecule type" value="Genomic_DNA"/>
</dbReference>
<comment type="caution">
    <text evidence="1">The sequence shown here is derived from an EMBL/GenBank/DDBJ whole genome shotgun (WGS) entry which is preliminary data.</text>
</comment>
<reference evidence="1" key="1">
    <citation type="journal article" date="2021" name="Open Biol.">
        <title>Shared evolutionary footprints suggest mitochondrial oxidative damage underlies multiple complex I losses in fungi.</title>
        <authorList>
            <person name="Schikora-Tamarit M.A."/>
            <person name="Marcet-Houben M."/>
            <person name="Nosek J."/>
            <person name="Gabaldon T."/>
        </authorList>
    </citation>
    <scope>NUCLEOTIDE SEQUENCE</scope>
    <source>
        <strain evidence="1">CBS2887</strain>
    </source>
</reference>
<name>A0A9P8QCE6_WICPI</name>